<dbReference type="EMBL" id="JABCLB010000891">
    <property type="protein sequence ID" value="NMU82686.1"/>
    <property type="molecule type" value="Genomic_DNA"/>
</dbReference>
<reference evidence="2 3" key="1">
    <citation type="submission" date="2020-04" db="EMBL/GenBank/DDBJ databases">
        <title>Whole-genome sequencing of Vibrio spp. from China reveals different genetic environments of blaCTX-M-14 among diverse lineages.</title>
        <authorList>
            <person name="Zheng Z."/>
            <person name="Ye L."/>
            <person name="Chen S."/>
        </authorList>
    </citation>
    <scope>NUCLEOTIDE SEQUENCE [LARGE SCALE GENOMIC DNA]</scope>
    <source>
        <strain evidence="2 3">Vb0551</strain>
    </source>
</reference>
<comment type="caution">
    <text evidence="2">The sequence shown here is derived from an EMBL/GenBank/DDBJ whole genome shotgun (WGS) entry which is preliminary data.</text>
</comment>
<dbReference type="GO" id="GO:0008270">
    <property type="term" value="F:zinc ion binding"/>
    <property type="evidence" value="ECO:0007669"/>
    <property type="project" value="InterPro"/>
</dbReference>
<evidence type="ECO:0000313" key="2">
    <source>
        <dbReference type="EMBL" id="NMU82686.1"/>
    </source>
</evidence>
<feature type="non-terminal residue" evidence="2">
    <location>
        <position position="1"/>
    </location>
</feature>
<dbReference type="InterPro" id="IPR011051">
    <property type="entry name" value="RmlC_Cupin_sf"/>
</dbReference>
<dbReference type="InterPro" id="IPR014710">
    <property type="entry name" value="RmlC-like_jellyroll"/>
</dbReference>
<dbReference type="Gene3D" id="2.60.120.10">
    <property type="entry name" value="Jelly Rolls"/>
    <property type="match status" value="1"/>
</dbReference>
<dbReference type="GO" id="GO:0004476">
    <property type="term" value="F:mannose-6-phosphate isomerase activity"/>
    <property type="evidence" value="ECO:0007669"/>
    <property type="project" value="InterPro"/>
</dbReference>
<dbReference type="PROSITE" id="PS00965">
    <property type="entry name" value="PMI_I_1"/>
    <property type="match status" value="1"/>
</dbReference>
<proteinExistence type="predicted"/>
<sequence>PNRNYKDANHKPELVYALTPYQAMNGFRAYTEIVLLFSKVIEESNVPAIHQLLEVFKKNLTATGLEAFFIGILSLKGEAKEASIQG</sequence>
<gene>
    <name evidence="2" type="ORF">HKB16_07300</name>
</gene>
<dbReference type="Pfam" id="PF20511">
    <property type="entry name" value="PMI_typeI_cat"/>
    <property type="match status" value="1"/>
</dbReference>
<keyword evidence="2" id="KW-0413">Isomerase</keyword>
<feature type="non-terminal residue" evidence="2">
    <location>
        <position position="86"/>
    </location>
</feature>
<evidence type="ECO:0000259" key="1">
    <source>
        <dbReference type="Pfam" id="PF20511"/>
    </source>
</evidence>
<accession>A0A7Y0XBE5</accession>
<dbReference type="AlphaFoldDB" id="A0A7Y0XBE5"/>
<dbReference type="Proteomes" id="UP000518904">
    <property type="component" value="Unassembled WGS sequence"/>
</dbReference>
<dbReference type="SUPFAM" id="SSF51182">
    <property type="entry name" value="RmlC-like cupins"/>
    <property type="match status" value="1"/>
</dbReference>
<name>A0A7Y0XBE5_VIBPH</name>
<protein>
    <submittedName>
        <fullName evidence="2">Mannose-6-phosphate isomerase</fullName>
    </submittedName>
</protein>
<organism evidence="2 3">
    <name type="scientific">Vibrio parahaemolyticus</name>
    <dbReference type="NCBI Taxonomy" id="670"/>
    <lineage>
        <taxon>Bacteria</taxon>
        <taxon>Pseudomonadati</taxon>
        <taxon>Pseudomonadota</taxon>
        <taxon>Gammaproteobacteria</taxon>
        <taxon>Vibrionales</taxon>
        <taxon>Vibrionaceae</taxon>
        <taxon>Vibrio</taxon>
    </lineage>
</organism>
<evidence type="ECO:0000313" key="3">
    <source>
        <dbReference type="Proteomes" id="UP000518904"/>
    </source>
</evidence>
<dbReference type="InterPro" id="IPR018050">
    <property type="entry name" value="Pmannose_isomerase-type1_CS"/>
</dbReference>
<feature type="domain" description="Phosphomannose isomerase type I catalytic" evidence="1">
    <location>
        <begin position="2"/>
        <end position="29"/>
    </location>
</feature>
<dbReference type="InterPro" id="IPR046457">
    <property type="entry name" value="PMI_typeI_cat"/>
</dbReference>